<feature type="domain" description="Fibrobacter succinogenes major paralogous" evidence="2">
    <location>
        <begin position="152"/>
        <end position="339"/>
    </location>
</feature>
<feature type="chain" id="PRO_5046987587" evidence="1">
    <location>
        <begin position="19"/>
        <end position="340"/>
    </location>
</feature>
<dbReference type="EMBL" id="JBHMFB010000044">
    <property type="protein sequence ID" value="MFB9090578.1"/>
    <property type="molecule type" value="Genomic_DNA"/>
</dbReference>
<reference evidence="3 4" key="1">
    <citation type="submission" date="2024-09" db="EMBL/GenBank/DDBJ databases">
        <authorList>
            <person name="Sun Q."/>
            <person name="Mori K."/>
        </authorList>
    </citation>
    <scope>NUCLEOTIDE SEQUENCE [LARGE SCALE GENOMIC DNA]</scope>
    <source>
        <strain evidence="3 4">CECT 8460</strain>
    </source>
</reference>
<evidence type="ECO:0000313" key="3">
    <source>
        <dbReference type="EMBL" id="MFB9090578.1"/>
    </source>
</evidence>
<evidence type="ECO:0000259" key="2">
    <source>
        <dbReference type="Pfam" id="PF09603"/>
    </source>
</evidence>
<comment type="caution">
    <text evidence="3">The sequence shown here is derived from an EMBL/GenBank/DDBJ whole genome shotgun (WGS) entry which is preliminary data.</text>
</comment>
<gene>
    <name evidence="3" type="ORF">ACFFUU_13260</name>
</gene>
<dbReference type="Proteomes" id="UP001589576">
    <property type="component" value="Unassembled WGS sequence"/>
</dbReference>
<dbReference type="RefSeq" id="WP_290284543.1">
    <property type="nucleotide sequence ID" value="NZ_JAUFQN010000019.1"/>
</dbReference>
<evidence type="ECO:0000313" key="4">
    <source>
        <dbReference type="Proteomes" id="UP001589576"/>
    </source>
</evidence>
<dbReference type="NCBIfam" id="TIGR02145">
    <property type="entry name" value="Fib_succ_major"/>
    <property type="match status" value="1"/>
</dbReference>
<dbReference type="Pfam" id="PF09603">
    <property type="entry name" value="Fib_succ_major"/>
    <property type="match status" value="1"/>
</dbReference>
<sequence length="340" mass="36080">MKRYFLIFTFFIVSIASAQVGIGTTTPDASSILDVKSTAAGFLPPRMTTAQRNAIVSPAIGLTIYNTSINCVEWWNGSLWYNACGTTFLASIPSNPLCVGKTISKTPCSMVAGATVNDDSTTPLGVEYDWSNATNSTMGIGLGATTNTRALVEIGGQCWCRYNADIANTNLTAFTNTPTSAWSGYYNNASSELAANEGKLYQWTAAMQGAILERSQGVCPAGFHIPSDCEWMYLESVLGMSVADMQGSFFRNTGSVGSDLSSLTSSGTNASGLTALLTGYKDNTGSFNFVSRASGGYWWSSTESSATTVVHRGIDNSNTGSSRNPNVAKAQAFCLRCIKD</sequence>
<feature type="signal peptide" evidence="1">
    <location>
        <begin position="1"/>
        <end position="18"/>
    </location>
</feature>
<keyword evidence="1" id="KW-0732">Signal</keyword>
<proteinExistence type="predicted"/>
<evidence type="ECO:0000256" key="1">
    <source>
        <dbReference type="SAM" id="SignalP"/>
    </source>
</evidence>
<name>A0ABV5GHI0_9FLAO</name>
<dbReference type="InterPro" id="IPR011871">
    <property type="entry name" value="Fib_succ_major"/>
</dbReference>
<keyword evidence="4" id="KW-1185">Reference proteome</keyword>
<protein>
    <submittedName>
        <fullName evidence="3">Fibrobacter succinogenes major paralogous domain-containing protein</fullName>
    </submittedName>
</protein>
<organism evidence="3 4">
    <name type="scientific">Flavobacterium paronense</name>
    <dbReference type="NCBI Taxonomy" id="1392775"/>
    <lineage>
        <taxon>Bacteria</taxon>
        <taxon>Pseudomonadati</taxon>
        <taxon>Bacteroidota</taxon>
        <taxon>Flavobacteriia</taxon>
        <taxon>Flavobacteriales</taxon>
        <taxon>Flavobacteriaceae</taxon>
        <taxon>Flavobacterium</taxon>
    </lineage>
</organism>
<accession>A0ABV5GHI0</accession>